<dbReference type="STRING" id="307972.A0A2G8KIJ2"/>
<feature type="compositionally biased region" description="Basic residues" evidence="4">
    <location>
        <begin position="180"/>
        <end position="191"/>
    </location>
</feature>
<evidence type="ECO:0000313" key="5">
    <source>
        <dbReference type="EMBL" id="PIK47824.1"/>
    </source>
</evidence>
<keyword evidence="3" id="KW-0539">Nucleus</keyword>
<gene>
    <name evidence="5" type="ORF">BSL78_15298</name>
</gene>
<proteinExistence type="predicted"/>
<sequence length="306" mass="34967">SAKSRGFAYVEFEYAEVAKIVAETMNNYLMYRKLIRCKVVPKEELHPDTFKGCFRKFGKPRGRMNSIRRNNSYVNADTKRVSRTLKRKAKQEEKKEKLLKEMGIDFKIDGYKMEWEAAKVTFAKPGEPTKTQKASPETEDVERQVATDEVEQGQAEVTERSEQPSVKETADSSSADGSKRSTRRSMRKGKKDKAEEIKSSQRLDPKETLESMMVSVEKMSDNMVVSTEEQSSKEAEESLPGDVDKISPKGMRTRSRKGAKKDEQEDAPVSRPRTQKKREVGRIPAEEKAIKRDKNTPKRKKSSARN</sequence>
<dbReference type="OrthoDB" id="21467at2759"/>
<dbReference type="PANTHER" id="PTHR46754">
    <property type="entry name" value="MKI67 FHA DOMAIN-INTERACTING NUCLEOLAR PHOSPHOPROTEIN"/>
    <property type="match status" value="1"/>
</dbReference>
<dbReference type="AlphaFoldDB" id="A0A2G8KIJ2"/>
<feature type="compositionally biased region" description="Basic residues" evidence="4">
    <location>
        <begin position="297"/>
        <end position="306"/>
    </location>
</feature>
<keyword evidence="6" id="KW-1185">Reference proteome</keyword>
<feature type="region of interest" description="Disordered" evidence="4">
    <location>
        <begin position="126"/>
        <end position="306"/>
    </location>
</feature>
<feature type="compositionally biased region" description="Basic and acidic residues" evidence="4">
    <location>
        <begin position="192"/>
        <end position="209"/>
    </location>
</feature>
<evidence type="ECO:0000313" key="6">
    <source>
        <dbReference type="Proteomes" id="UP000230750"/>
    </source>
</evidence>
<evidence type="ECO:0000256" key="2">
    <source>
        <dbReference type="ARBA" id="ARBA00022884"/>
    </source>
</evidence>
<organism evidence="5 6">
    <name type="scientific">Stichopus japonicus</name>
    <name type="common">Sea cucumber</name>
    <dbReference type="NCBI Taxonomy" id="307972"/>
    <lineage>
        <taxon>Eukaryota</taxon>
        <taxon>Metazoa</taxon>
        <taxon>Echinodermata</taxon>
        <taxon>Eleutherozoa</taxon>
        <taxon>Echinozoa</taxon>
        <taxon>Holothuroidea</taxon>
        <taxon>Aspidochirotacea</taxon>
        <taxon>Aspidochirotida</taxon>
        <taxon>Stichopodidae</taxon>
        <taxon>Apostichopus</taxon>
    </lineage>
</organism>
<feature type="compositionally biased region" description="Polar residues" evidence="4">
    <location>
        <begin position="163"/>
        <end position="176"/>
    </location>
</feature>
<feature type="non-terminal residue" evidence="5">
    <location>
        <position position="1"/>
    </location>
</feature>
<accession>A0A2G8KIJ2</accession>
<dbReference type="GO" id="GO:0005730">
    <property type="term" value="C:nucleolus"/>
    <property type="evidence" value="ECO:0007669"/>
    <property type="project" value="UniProtKB-SubCell"/>
</dbReference>
<dbReference type="EMBL" id="MRZV01000555">
    <property type="protein sequence ID" value="PIK47824.1"/>
    <property type="molecule type" value="Genomic_DNA"/>
</dbReference>
<reference evidence="5 6" key="1">
    <citation type="journal article" date="2017" name="PLoS Biol.">
        <title>The sea cucumber genome provides insights into morphological evolution and visceral regeneration.</title>
        <authorList>
            <person name="Zhang X."/>
            <person name="Sun L."/>
            <person name="Yuan J."/>
            <person name="Sun Y."/>
            <person name="Gao Y."/>
            <person name="Zhang L."/>
            <person name="Li S."/>
            <person name="Dai H."/>
            <person name="Hamel J.F."/>
            <person name="Liu C."/>
            <person name="Yu Y."/>
            <person name="Liu S."/>
            <person name="Lin W."/>
            <person name="Guo K."/>
            <person name="Jin S."/>
            <person name="Xu P."/>
            <person name="Storey K.B."/>
            <person name="Huan P."/>
            <person name="Zhang T."/>
            <person name="Zhou Y."/>
            <person name="Zhang J."/>
            <person name="Lin C."/>
            <person name="Li X."/>
            <person name="Xing L."/>
            <person name="Huo D."/>
            <person name="Sun M."/>
            <person name="Wang L."/>
            <person name="Mercier A."/>
            <person name="Li F."/>
            <person name="Yang H."/>
            <person name="Xiang J."/>
        </authorList>
    </citation>
    <scope>NUCLEOTIDE SEQUENCE [LARGE SCALE GENOMIC DNA]</scope>
    <source>
        <strain evidence="5">Shaxun</strain>
        <tissue evidence="5">Muscle</tissue>
    </source>
</reference>
<dbReference type="InterPro" id="IPR012677">
    <property type="entry name" value="Nucleotide-bd_a/b_plait_sf"/>
</dbReference>
<keyword evidence="2" id="KW-0694">RNA-binding</keyword>
<dbReference type="SUPFAM" id="SSF54928">
    <property type="entry name" value="RNA-binding domain, RBD"/>
    <property type="match status" value="1"/>
</dbReference>
<protein>
    <submittedName>
        <fullName evidence="5">Putative MKI67 FHA domain-interacting nucleolar phosphoprotein-like</fullName>
    </submittedName>
</protein>
<evidence type="ECO:0000256" key="4">
    <source>
        <dbReference type="SAM" id="MobiDB-lite"/>
    </source>
</evidence>
<comment type="caution">
    <text evidence="5">The sequence shown here is derived from an EMBL/GenBank/DDBJ whole genome shotgun (WGS) entry which is preliminary data.</text>
</comment>
<dbReference type="Proteomes" id="UP000230750">
    <property type="component" value="Unassembled WGS sequence"/>
</dbReference>
<dbReference type="GO" id="GO:0003723">
    <property type="term" value="F:RNA binding"/>
    <property type="evidence" value="ECO:0007669"/>
    <property type="project" value="UniProtKB-KW"/>
</dbReference>
<comment type="subcellular location">
    <subcellularLocation>
        <location evidence="1">Nucleus</location>
        <location evidence="1">Nucleolus</location>
    </subcellularLocation>
</comment>
<evidence type="ECO:0000256" key="3">
    <source>
        <dbReference type="ARBA" id="ARBA00023242"/>
    </source>
</evidence>
<dbReference type="Gene3D" id="3.30.70.330">
    <property type="match status" value="1"/>
</dbReference>
<evidence type="ECO:0000256" key="1">
    <source>
        <dbReference type="ARBA" id="ARBA00004604"/>
    </source>
</evidence>
<feature type="compositionally biased region" description="Basic and acidic residues" evidence="4">
    <location>
        <begin position="230"/>
        <end position="247"/>
    </location>
</feature>
<dbReference type="InterPro" id="IPR035979">
    <property type="entry name" value="RBD_domain_sf"/>
</dbReference>
<name>A0A2G8KIJ2_STIJA</name>
<feature type="compositionally biased region" description="Basic and acidic residues" evidence="4">
    <location>
        <begin position="277"/>
        <end position="296"/>
    </location>
</feature>